<dbReference type="PANTHER" id="PTHR23416">
    <property type="entry name" value="SIALIC ACID SYNTHASE-RELATED"/>
    <property type="match status" value="1"/>
</dbReference>
<dbReference type="Proteomes" id="UP001410394">
    <property type="component" value="Unassembled WGS sequence"/>
</dbReference>
<dbReference type="Pfam" id="PF00132">
    <property type="entry name" value="Hexapep"/>
    <property type="match status" value="1"/>
</dbReference>
<dbReference type="PROSITE" id="PS00101">
    <property type="entry name" value="HEXAPEP_TRANSFERASES"/>
    <property type="match status" value="1"/>
</dbReference>
<dbReference type="InterPro" id="IPR018357">
    <property type="entry name" value="Hexapep_transf_CS"/>
</dbReference>
<dbReference type="RefSeq" id="WP_345921242.1">
    <property type="nucleotide sequence ID" value="NZ_JBDIVE010000014.1"/>
</dbReference>
<keyword evidence="5" id="KW-1185">Reference proteome</keyword>
<evidence type="ECO:0000313" key="5">
    <source>
        <dbReference type="Proteomes" id="UP001410394"/>
    </source>
</evidence>
<dbReference type="GO" id="GO:0016746">
    <property type="term" value="F:acyltransferase activity"/>
    <property type="evidence" value="ECO:0007669"/>
    <property type="project" value="UniProtKB-KW"/>
</dbReference>
<dbReference type="EMBL" id="JBDIVE010000014">
    <property type="protein sequence ID" value="MEN3070463.1"/>
    <property type="molecule type" value="Genomic_DNA"/>
</dbReference>
<reference evidence="4 5" key="1">
    <citation type="journal article" date="2018" name="Int. J. Syst. Evol. Microbiol.">
        <title>Uliginosibacterium sediminicola sp. nov., isolated from freshwater sediment.</title>
        <authorList>
            <person name="Hwang W.M."/>
            <person name="Kim S.M."/>
            <person name="Kang K."/>
            <person name="Ahn T.Y."/>
        </authorList>
    </citation>
    <scope>NUCLEOTIDE SEQUENCE [LARGE SCALE GENOMIC DNA]</scope>
    <source>
        <strain evidence="4 5">M1-21</strain>
    </source>
</reference>
<dbReference type="CDD" id="cd04647">
    <property type="entry name" value="LbH_MAT_like"/>
    <property type="match status" value="1"/>
</dbReference>
<gene>
    <name evidence="4" type="ORF">ABDB84_18410</name>
</gene>
<organism evidence="4 5">
    <name type="scientific">Uliginosibacterium sediminicola</name>
    <dbReference type="NCBI Taxonomy" id="2024550"/>
    <lineage>
        <taxon>Bacteria</taxon>
        <taxon>Pseudomonadati</taxon>
        <taxon>Pseudomonadota</taxon>
        <taxon>Betaproteobacteria</taxon>
        <taxon>Rhodocyclales</taxon>
        <taxon>Zoogloeaceae</taxon>
        <taxon>Uliginosibacterium</taxon>
    </lineage>
</organism>
<keyword evidence="2" id="KW-0677">Repeat</keyword>
<protein>
    <submittedName>
        <fullName evidence="4">Acyltransferase</fullName>
        <ecNumber evidence="4">2.3.1.-</ecNumber>
    </submittedName>
</protein>
<keyword evidence="1 4" id="KW-0808">Transferase</keyword>
<dbReference type="SUPFAM" id="SSF51161">
    <property type="entry name" value="Trimeric LpxA-like enzymes"/>
    <property type="match status" value="1"/>
</dbReference>
<dbReference type="PANTHER" id="PTHR23416:SF78">
    <property type="entry name" value="LIPOPOLYSACCHARIDE BIOSYNTHESIS O-ACETYL TRANSFERASE WBBJ-RELATED"/>
    <property type="match status" value="1"/>
</dbReference>
<dbReference type="InterPro" id="IPR011004">
    <property type="entry name" value="Trimer_LpxA-like_sf"/>
</dbReference>
<evidence type="ECO:0000313" key="4">
    <source>
        <dbReference type="EMBL" id="MEN3070463.1"/>
    </source>
</evidence>
<proteinExistence type="predicted"/>
<dbReference type="Gene3D" id="2.160.10.10">
    <property type="entry name" value="Hexapeptide repeat proteins"/>
    <property type="match status" value="1"/>
</dbReference>
<keyword evidence="3 4" id="KW-0012">Acyltransferase</keyword>
<dbReference type="InterPro" id="IPR051159">
    <property type="entry name" value="Hexapeptide_acetyltransf"/>
</dbReference>
<evidence type="ECO:0000256" key="1">
    <source>
        <dbReference type="ARBA" id="ARBA00022679"/>
    </source>
</evidence>
<dbReference type="EC" id="2.3.1.-" evidence="4"/>
<sequence>MHKQILFFIKLCIKKMLVGAWEIWQRSGFLAQNISIADTAIVRVDKGGKVFLSAGVSVGRGALIIVAKDPRNLTSKAALVVGVNTAINEYCNIRAAGGEIKIGADCLLGQFVSLIGSNHGIAASKMIKNQEWDTGKTGIEIGNDVWIGAKSVVLPGVSIGDGAVVAAGAIVTHDIPPYEIWGGVPAKRISIRR</sequence>
<evidence type="ECO:0000256" key="3">
    <source>
        <dbReference type="ARBA" id="ARBA00023315"/>
    </source>
</evidence>
<comment type="caution">
    <text evidence="4">The sequence shown here is derived from an EMBL/GenBank/DDBJ whole genome shotgun (WGS) entry which is preliminary data.</text>
</comment>
<dbReference type="InterPro" id="IPR001451">
    <property type="entry name" value="Hexapep"/>
</dbReference>
<accession>A0ABU9Z3Z2</accession>
<name>A0ABU9Z3Z2_9RHOO</name>
<evidence type="ECO:0000256" key="2">
    <source>
        <dbReference type="ARBA" id="ARBA00022737"/>
    </source>
</evidence>